<gene>
    <name evidence="2" type="ORF">CAPTEDRAFT_208543</name>
</gene>
<feature type="region of interest" description="Disordered" evidence="1">
    <location>
        <begin position="76"/>
        <end position="141"/>
    </location>
</feature>
<reference evidence="3" key="3">
    <citation type="submission" date="2015-06" db="UniProtKB">
        <authorList>
            <consortium name="EnsemblMetazoa"/>
        </authorList>
    </citation>
    <scope>IDENTIFICATION</scope>
</reference>
<dbReference type="EMBL" id="AMQN01012475">
    <property type="status" value="NOT_ANNOTATED_CDS"/>
    <property type="molecule type" value="Genomic_DNA"/>
</dbReference>
<dbReference type="EnsemblMetazoa" id="CapteT208543">
    <property type="protein sequence ID" value="CapteP208543"/>
    <property type="gene ID" value="CapteG208543"/>
</dbReference>
<reference evidence="4" key="1">
    <citation type="submission" date="2012-12" db="EMBL/GenBank/DDBJ databases">
        <authorList>
            <person name="Hellsten U."/>
            <person name="Grimwood J."/>
            <person name="Chapman J.A."/>
            <person name="Shapiro H."/>
            <person name="Aerts A."/>
            <person name="Otillar R.P."/>
            <person name="Terry A.Y."/>
            <person name="Boore J.L."/>
            <person name="Simakov O."/>
            <person name="Marletaz F."/>
            <person name="Cho S.-J."/>
            <person name="Edsinger-Gonzales E."/>
            <person name="Havlak P."/>
            <person name="Kuo D.-H."/>
            <person name="Larsson T."/>
            <person name="Lv J."/>
            <person name="Arendt D."/>
            <person name="Savage R."/>
            <person name="Osoegawa K."/>
            <person name="de Jong P."/>
            <person name="Lindberg D.R."/>
            <person name="Seaver E.C."/>
            <person name="Weisblat D.A."/>
            <person name="Putnam N.H."/>
            <person name="Grigoriev I.V."/>
            <person name="Rokhsar D.S."/>
        </authorList>
    </citation>
    <scope>NUCLEOTIDE SEQUENCE</scope>
    <source>
        <strain evidence="4">I ESC-2004</strain>
    </source>
</reference>
<protein>
    <submittedName>
        <fullName evidence="2 3">Uncharacterized protein</fullName>
    </submittedName>
</protein>
<evidence type="ECO:0000256" key="1">
    <source>
        <dbReference type="SAM" id="MobiDB-lite"/>
    </source>
</evidence>
<evidence type="ECO:0000313" key="4">
    <source>
        <dbReference type="Proteomes" id="UP000014760"/>
    </source>
</evidence>
<dbReference type="HOGENOM" id="CLU_1827140_0_0_1"/>
<evidence type="ECO:0000313" key="2">
    <source>
        <dbReference type="EMBL" id="ELT93969.1"/>
    </source>
</evidence>
<dbReference type="AlphaFoldDB" id="R7TJS9"/>
<keyword evidence="4" id="KW-1185">Reference proteome</keyword>
<evidence type="ECO:0000313" key="3">
    <source>
        <dbReference type="EnsemblMetazoa" id="CapteP208543"/>
    </source>
</evidence>
<accession>R7TJS9</accession>
<dbReference type="Proteomes" id="UP000014760">
    <property type="component" value="Unassembled WGS sequence"/>
</dbReference>
<dbReference type="EMBL" id="KB309546">
    <property type="protein sequence ID" value="ELT93969.1"/>
    <property type="molecule type" value="Genomic_DNA"/>
</dbReference>
<reference evidence="2 4" key="2">
    <citation type="journal article" date="2013" name="Nature">
        <title>Insights into bilaterian evolution from three spiralian genomes.</title>
        <authorList>
            <person name="Simakov O."/>
            <person name="Marletaz F."/>
            <person name="Cho S.J."/>
            <person name="Edsinger-Gonzales E."/>
            <person name="Havlak P."/>
            <person name="Hellsten U."/>
            <person name="Kuo D.H."/>
            <person name="Larsson T."/>
            <person name="Lv J."/>
            <person name="Arendt D."/>
            <person name="Savage R."/>
            <person name="Osoegawa K."/>
            <person name="de Jong P."/>
            <person name="Grimwood J."/>
            <person name="Chapman J.A."/>
            <person name="Shapiro H."/>
            <person name="Aerts A."/>
            <person name="Otillar R.P."/>
            <person name="Terry A.Y."/>
            <person name="Boore J.L."/>
            <person name="Grigoriev I.V."/>
            <person name="Lindberg D.R."/>
            <person name="Seaver E.C."/>
            <person name="Weisblat D.A."/>
            <person name="Putnam N.H."/>
            <person name="Rokhsar D.S."/>
        </authorList>
    </citation>
    <scope>NUCLEOTIDE SEQUENCE</scope>
    <source>
        <strain evidence="2 4">I ESC-2004</strain>
    </source>
</reference>
<sequence length="141" mass="16026">MDKENIDAQKSHTAQRYTDHRDLVPLNVGDDLTMQPFGQNRTWLPATVKKYLGQRTYLVHTATGKDLKQNRAHLRLRPNPGDSAHVHTQPFPVPRSRDSTSVLPIVQPDVIPEDPDVPSEDTPRTTSSGRTIKRPWNLNFN</sequence>
<name>R7TJS9_CAPTE</name>
<proteinExistence type="predicted"/>
<organism evidence="2">
    <name type="scientific">Capitella teleta</name>
    <name type="common">Polychaete worm</name>
    <dbReference type="NCBI Taxonomy" id="283909"/>
    <lineage>
        <taxon>Eukaryota</taxon>
        <taxon>Metazoa</taxon>
        <taxon>Spiralia</taxon>
        <taxon>Lophotrochozoa</taxon>
        <taxon>Annelida</taxon>
        <taxon>Polychaeta</taxon>
        <taxon>Sedentaria</taxon>
        <taxon>Scolecida</taxon>
        <taxon>Capitellidae</taxon>
        <taxon>Capitella</taxon>
    </lineage>
</organism>